<evidence type="ECO:0000313" key="5">
    <source>
        <dbReference type="Proteomes" id="UP001165190"/>
    </source>
</evidence>
<dbReference type="Pfam" id="PF14547">
    <property type="entry name" value="Hydrophob_seed"/>
    <property type="match status" value="1"/>
</dbReference>
<keyword evidence="5" id="KW-1185">Reference proteome</keyword>
<feature type="chain" id="PRO_5040783782" description="Hydrophobic seed protein domain-containing protein" evidence="2">
    <location>
        <begin position="27"/>
        <end position="102"/>
    </location>
</feature>
<evidence type="ECO:0000256" key="1">
    <source>
        <dbReference type="ARBA" id="ARBA00008965"/>
    </source>
</evidence>
<dbReference type="InterPro" id="IPR036312">
    <property type="entry name" value="Bifun_inhib/LTP/seed_sf"/>
</dbReference>
<proteinExistence type="inferred from homology"/>
<dbReference type="InterPro" id="IPR027923">
    <property type="entry name" value="Hydrophob_seed_dom"/>
</dbReference>
<evidence type="ECO:0000256" key="2">
    <source>
        <dbReference type="SAM" id="SignalP"/>
    </source>
</evidence>
<dbReference type="SUPFAM" id="SSF47699">
    <property type="entry name" value="Bifunctional inhibitor/lipid-transfer protein/seed storage 2S albumin"/>
    <property type="match status" value="1"/>
</dbReference>
<dbReference type="Gene3D" id="1.10.110.10">
    <property type="entry name" value="Plant lipid-transfer and hydrophobic proteins"/>
    <property type="match status" value="1"/>
</dbReference>
<name>A0A9W7H1Y7_HIBTR</name>
<organism evidence="4 5">
    <name type="scientific">Hibiscus trionum</name>
    <name type="common">Flower of an hour</name>
    <dbReference type="NCBI Taxonomy" id="183268"/>
    <lineage>
        <taxon>Eukaryota</taxon>
        <taxon>Viridiplantae</taxon>
        <taxon>Streptophyta</taxon>
        <taxon>Embryophyta</taxon>
        <taxon>Tracheophyta</taxon>
        <taxon>Spermatophyta</taxon>
        <taxon>Magnoliopsida</taxon>
        <taxon>eudicotyledons</taxon>
        <taxon>Gunneridae</taxon>
        <taxon>Pentapetalae</taxon>
        <taxon>rosids</taxon>
        <taxon>malvids</taxon>
        <taxon>Malvales</taxon>
        <taxon>Malvaceae</taxon>
        <taxon>Malvoideae</taxon>
        <taxon>Hibiscus</taxon>
    </lineage>
</organism>
<dbReference type="AlphaFoldDB" id="A0A9W7H1Y7"/>
<protein>
    <recommendedName>
        <fullName evidence="3">Hydrophobic seed protein domain-containing protein</fullName>
    </recommendedName>
</protein>
<sequence length="102" mass="11071">MASNFQGFTTVFLLSLNLLFFTPVLAPPPSSCSGRELGDCFSLPSDQNSPCCRQLSGLTDLEAADCLCANFVPTTLRVPEPNILIQLILERCGKQLPPDHNC</sequence>
<evidence type="ECO:0000259" key="3">
    <source>
        <dbReference type="Pfam" id="PF14547"/>
    </source>
</evidence>
<feature type="signal peptide" evidence="2">
    <location>
        <begin position="1"/>
        <end position="26"/>
    </location>
</feature>
<feature type="domain" description="Hydrophobic seed protein" evidence="3">
    <location>
        <begin position="45"/>
        <end position="102"/>
    </location>
</feature>
<reference evidence="4" key="1">
    <citation type="submission" date="2023-05" db="EMBL/GenBank/DDBJ databases">
        <title>Genome and transcriptome analyses reveal genes involved in the formation of fine ridges on petal epidermal cells in Hibiscus trionum.</title>
        <authorList>
            <person name="Koshimizu S."/>
            <person name="Masuda S."/>
            <person name="Ishii T."/>
            <person name="Shirasu K."/>
            <person name="Hoshino A."/>
            <person name="Arita M."/>
        </authorList>
    </citation>
    <scope>NUCLEOTIDE SEQUENCE</scope>
    <source>
        <strain evidence="4">Hamamatsu line</strain>
    </source>
</reference>
<comment type="caution">
    <text evidence="4">The sequence shown here is derived from an EMBL/GenBank/DDBJ whole genome shotgun (WGS) entry which is preliminary data.</text>
</comment>
<dbReference type="EMBL" id="BSYR01000006">
    <property type="protein sequence ID" value="GMI69585.1"/>
    <property type="molecule type" value="Genomic_DNA"/>
</dbReference>
<comment type="similarity">
    <text evidence="1">Belongs to the plant LTP family. PEARLI1 subfamily.</text>
</comment>
<keyword evidence="2" id="KW-0732">Signal</keyword>
<evidence type="ECO:0000313" key="4">
    <source>
        <dbReference type="EMBL" id="GMI69585.1"/>
    </source>
</evidence>
<gene>
    <name evidence="4" type="ORF">HRI_000627800</name>
</gene>
<dbReference type="Proteomes" id="UP001165190">
    <property type="component" value="Unassembled WGS sequence"/>
</dbReference>
<accession>A0A9W7H1Y7</accession>